<accession>A0A1M6PV90</accession>
<evidence type="ECO:0000313" key="2">
    <source>
        <dbReference type="EMBL" id="SHK11846.1"/>
    </source>
</evidence>
<proteinExistence type="predicted"/>
<evidence type="ECO:0000313" key="3">
    <source>
        <dbReference type="Proteomes" id="UP000184474"/>
    </source>
</evidence>
<protein>
    <submittedName>
        <fullName evidence="2">Outer membrane protein beta-barrel domain-containing protein</fullName>
    </submittedName>
</protein>
<gene>
    <name evidence="2" type="ORF">SAMN04488028_10354</name>
</gene>
<dbReference type="AlphaFoldDB" id="A0A1M6PV90"/>
<feature type="domain" description="Outer membrane protein beta-barrel" evidence="1">
    <location>
        <begin position="41"/>
        <end position="192"/>
    </location>
</feature>
<dbReference type="EMBL" id="FRAA01000003">
    <property type="protein sequence ID" value="SHK11846.1"/>
    <property type="molecule type" value="Genomic_DNA"/>
</dbReference>
<dbReference type="InterPro" id="IPR025665">
    <property type="entry name" value="Beta-barrel_OMP_2"/>
</dbReference>
<name>A0A1M6PV90_REIAG</name>
<reference evidence="3" key="1">
    <citation type="submission" date="2016-11" db="EMBL/GenBank/DDBJ databases">
        <authorList>
            <person name="Varghese N."/>
            <person name="Submissions S."/>
        </authorList>
    </citation>
    <scope>NUCLEOTIDE SEQUENCE [LARGE SCALE GENOMIC DNA]</scope>
    <source>
        <strain evidence="3">DSM 26134</strain>
    </source>
</reference>
<evidence type="ECO:0000259" key="1">
    <source>
        <dbReference type="Pfam" id="PF13568"/>
    </source>
</evidence>
<keyword evidence="3" id="KW-1185">Reference proteome</keyword>
<dbReference type="Pfam" id="PF13568">
    <property type="entry name" value="OMP_b-brl_2"/>
    <property type="match status" value="1"/>
</dbReference>
<dbReference type="Proteomes" id="UP000184474">
    <property type="component" value="Unassembled WGS sequence"/>
</dbReference>
<dbReference type="STRING" id="156994.SAMN04488028_10354"/>
<organism evidence="2 3">
    <name type="scientific">Reichenbachiella agariperforans</name>
    <dbReference type="NCBI Taxonomy" id="156994"/>
    <lineage>
        <taxon>Bacteria</taxon>
        <taxon>Pseudomonadati</taxon>
        <taxon>Bacteroidota</taxon>
        <taxon>Cytophagia</taxon>
        <taxon>Cytophagales</taxon>
        <taxon>Reichenbachiellaceae</taxon>
        <taxon>Reichenbachiella</taxon>
    </lineage>
</organism>
<sequence length="224" mass="25035">MAVFIVCIIYLDFNQTPSMKLNKLLTTLTFLTLFTTLYTQAQPQTGIKAGLNFSNLMEGDVNDENVRLGFHAGIYSQVKLRGPVFLMPELTFSTKGNSVIYDVLGAEGKTDFNLYYIDMPLLAGVRLGEVLELHLGPYMSYMLGANIKTEGDLGEDEDELNRKDLQTFDYGISGGLAFNFDDFGVGARYNWGRARVAKRDAAEFLLGDAKNSVGQIYLRYRLSK</sequence>